<accession>A0A5P8K3T0</accession>
<dbReference type="EMBL" id="CP045096">
    <property type="protein sequence ID" value="QFQ97438.1"/>
    <property type="molecule type" value="Genomic_DNA"/>
</dbReference>
<dbReference type="KEGG" id="sphv:F9278_15830"/>
<organism evidence="2 3">
    <name type="scientific">Streptomyces phaeolivaceus</name>
    <dbReference type="NCBI Taxonomy" id="2653200"/>
    <lineage>
        <taxon>Bacteria</taxon>
        <taxon>Bacillati</taxon>
        <taxon>Actinomycetota</taxon>
        <taxon>Actinomycetes</taxon>
        <taxon>Kitasatosporales</taxon>
        <taxon>Streptomycetaceae</taxon>
        <taxon>Streptomyces</taxon>
    </lineage>
</organism>
<sequence>MTNPPDTIPDQITITRSDLAAILAHHADVIAAQFRAVSPWQRAAAQQLDEHAHALTADKETPAVAELLDSALSCPIDQPPAVWVDGDPLMWAIAQAVHARCETGDGGIVHDDPRTIAAAAVAGARSLVLREGADAVFALDYDAMVGEEGDENLGSMREAWDLGTVHGSELLRRMADEQPTATKPEPTDRGDVLREAEAEAERQLATVQRVRHVLELEPVLNRTALEYRGLIISALMADEAQQPETDPAAGVRQDGAQP</sequence>
<reference evidence="2 3" key="1">
    <citation type="submission" date="2019-10" db="EMBL/GenBank/DDBJ databases">
        <title>Streptomyces sp. strain GY16 isolated from leaves of Broussonetia papyrifera.</title>
        <authorList>
            <person name="Mo P."/>
        </authorList>
    </citation>
    <scope>NUCLEOTIDE SEQUENCE [LARGE SCALE GENOMIC DNA]</scope>
    <source>
        <strain evidence="2 3">GY16</strain>
    </source>
</reference>
<protein>
    <submittedName>
        <fullName evidence="2">Uncharacterized protein</fullName>
    </submittedName>
</protein>
<feature type="region of interest" description="Disordered" evidence="1">
    <location>
        <begin position="239"/>
        <end position="258"/>
    </location>
</feature>
<gene>
    <name evidence="2" type="ORF">F9278_15830</name>
</gene>
<dbReference type="Proteomes" id="UP000327294">
    <property type="component" value="Chromosome"/>
</dbReference>
<dbReference type="AlphaFoldDB" id="A0A5P8K3T0"/>
<evidence type="ECO:0000313" key="2">
    <source>
        <dbReference type="EMBL" id="QFQ97438.1"/>
    </source>
</evidence>
<evidence type="ECO:0000256" key="1">
    <source>
        <dbReference type="SAM" id="MobiDB-lite"/>
    </source>
</evidence>
<proteinExistence type="predicted"/>
<name>A0A5P8K3T0_9ACTN</name>
<dbReference type="RefSeq" id="WP_152168914.1">
    <property type="nucleotide sequence ID" value="NZ_CP045096.1"/>
</dbReference>
<evidence type="ECO:0000313" key="3">
    <source>
        <dbReference type="Proteomes" id="UP000327294"/>
    </source>
</evidence>
<keyword evidence="3" id="KW-1185">Reference proteome</keyword>